<protein>
    <submittedName>
        <fullName evidence="6">Glutamine synthetase</fullName>
        <ecNumber evidence="6">6.3.1.2</ecNumber>
    </submittedName>
</protein>
<dbReference type="Gene3D" id="3.10.20.70">
    <property type="entry name" value="Glutamine synthetase, N-terminal domain"/>
    <property type="match status" value="1"/>
</dbReference>
<dbReference type="Proteomes" id="UP000565572">
    <property type="component" value="Unassembled WGS sequence"/>
</dbReference>
<comment type="caution">
    <text evidence="6">The sequence shown here is derived from an EMBL/GenBank/DDBJ whole genome shotgun (WGS) entry which is preliminary data.</text>
</comment>
<dbReference type="InterPro" id="IPR008146">
    <property type="entry name" value="Gln_synth_cat_dom"/>
</dbReference>
<evidence type="ECO:0000256" key="2">
    <source>
        <dbReference type="ARBA" id="ARBA00022598"/>
    </source>
</evidence>
<dbReference type="EMBL" id="JACHZG010000001">
    <property type="protein sequence ID" value="MBB3328061.1"/>
    <property type="molecule type" value="Genomic_DNA"/>
</dbReference>
<proteinExistence type="inferred from homology"/>
<evidence type="ECO:0000313" key="7">
    <source>
        <dbReference type="Proteomes" id="UP000565572"/>
    </source>
</evidence>
<evidence type="ECO:0000259" key="5">
    <source>
        <dbReference type="PROSITE" id="PS51987"/>
    </source>
</evidence>
<dbReference type="PANTHER" id="PTHR43785">
    <property type="entry name" value="GAMMA-GLUTAMYLPUTRESCINE SYNTHETASE"/>
    <property type="match status" value="1"/>
</dbReference>
<dbReference type="InterPro" id="IPR014746">
    <property type="entry name" value="Gln_synth/guanido_kin_cat_dom"/>
</dbReference>
<dbReference type="AlphaFoldDB" id="A0A7W5JXQ7"/>
<keyword evidence="7" id="KW-1185">Reference proteome</keyword>
<organism evidence="6 7">
    <name type="scientific">Microlunatus antarcticus</name>
    <dbReference type="NCBI Taxonomy" id="53388"/>
    <lineage>
        <taxon>Bacteria</taxon>
        <taxon>Bacillati</taxon>
        <taxon>Actinomycetota</taxon>
        <taxon>Actinomycetes</taxon>
        <taxon>Propionibacteriales</taxon>
        <taxon>Propionibacteriaceae</taxon>
        <taxon>Microlunatus</taxon>
    </lineage>
</organism>
<dbReference type="InterPro" id="IPR036651">
    <property type="entry name" value="Gln_synt_N_sf"/>
</dbReference>
<evidence type="ECO:0000313" key="6">
    <source>
        <dbReference type="EMBL" id="MBB3328061.1"/>
    </source>
</evidence>
<comment type="similarity">
    <text evidence="1 3 4">Belongs to the glutamine synthetase family.</text>
</comment>
<keyword evidence="2 6" id="KW-0436">Ligase</keyword>
<dbReference type="GO" id="GO:0006542">
    <property type="term" value="P:glutamine biosynthetic process"/>
    <property type="evidence" value="ECO:0007669"/>
    <property type="project" value="InterPro"/>
</dbReference>
<dbReference type="EC" id="6.3.1.2" evidence="6"/>
<name>A0A7W5JXQ7_9ACTN</name>
<feature type="domain" description="GS catalytic" evidence="5">
    <location>
        <begin position="117"/>
        <end position="453"/>
    </location>
</feature>
<dbReference type="SUPFAM" id="SSF55931">
    <property type="entry name" value="Glutamine synthetase/guanido kinase"/>
    <property type="match status" value="1"/>
</dbReference>
<evidence type="ECO:0000256" key="4">
    <source>
        <dbReference type="RuleBase" id="RU000384"/>
    </source>
</evidence>
<reference evidence="6 7" key="1">
    <citation type="submission" date="2020-08" db="EMBL/GenBank/DDBJ databases">
        <title>Sequencing the genomes of 1000 actinobacteria strains.</title>
        <authorList>
            <person name="Klenk H.-P."/>
        </authorList>
    </citation>
    <scope>NUCLEOTIDE SEQUENCE [LARGE SCALE GENOMIC DNA]</scope>
    <source>
        <strain evidence="6 7">DSM 11053</strain>
    </source>
</reference>
<evidence type="ECO:0000256" key="3">
    <source>
        <dbReference type="PROSITE-ProRule" id="PRU01331"/>
    </source>
</evidence>
<sequence>MSSPEVPVPALTDVADALVAAGVRVVVGTMVNASGLVLAKSVPVARLAAFAQAGLGSAPVWDVFTVDGAIAFTDTVSAVGDRRLRIDTEELAVLGDGLAWAPTDIVTQEGEPVPTCPRTALRDVERRLADAGLQALVGHELELVLVQPDGSPLEGGSWVPYGMSGLLDHAGFVDDLVAACAAAGVPLEQVHAEYGRQQLELSLPPASPLQAADRAVLVRVVIGQVARRHGVRASFSPAPFPGTVGSGAHQHLSLTRDGVPLLSGGSGPHGLTEDGGAAIGGLVDGLADVQAFLTGSVLSGARLVPGGWSGAFRCWGTENREAAVRYLVAAPGNPHGANVEVKIIDPSACVYLASAAILALALDGIERHAALPTEVATDPSTVAEADRAGAGLELLSSDPAAVVDALDRSALARRLLGDPVVDATVAVRRLEQKTFADVPVEDVAARLRLVWSA</sequence>
<dbReference type="PANTHER" id="PTHR43785:SF12">
    <property type="entry name" value="TYPE-1 GLUTAMINE SYNTHETASE 2"/>
    <property type="match status" value="1"/>
</dbReference>
<dbReference type="GO" id="GO:0004356">
    <property type="term" value="F:glutamine synthetase activity"/>
    <property type="evidence" value="ECO:0007669"/>
    <property type="project" value="UniProtKB-EC"/>
</dbReference>
<accession>A0A7W5JXQ7</accession>
<dbReference type="PROSITE" id="PS51987">
    <property type="entry name" value="GS_CATALYTIC"/>
    <property type="match status" value="1"/>
</dbReference>
<gene>
    <name evidence="6" type="ORF">FHX39_003005</name>
</gene>
<dbReference type="SMART" id="SM01230">
    <property type="entry name" value="Gln-synt_C"/>
    <property type="match status" value="1"/>
</dbReference>
<dbReference type="RefSeq" id="WP_183339700.1">
    <property type="nucleotide sequence ID" value="NZ_JACHZG010000001.1"/>
</dbReference>
<evidence type="ECO:0000256" key="1">
    <source>
        <dbReference type="ARBA" id="ARBA00009897"/>
    </source>
</evidence>
<dbReference type="Pfam" id="PF00120">
    <property type="entry name" value="Gln-synt_C"/>
    <property type="match status" value="1"/>
</dbReference>
<dbReference type="Gene3D" id="3.30.590.10">
    <property type="entry name" value="Glutamine synthetase/guanido kinase, catalytic domain"/>
    <property type="match status" value="1"/>
</dbReference>